<dbReference type="EMBL" id="CP009621">
    <property type="protein sequence ID" value="AKD03651.1"/>
    <property type="molecule type" value="Genomic_DNA"/>
</dbReference>
<gene>
    <name evidence="10" type="ORF">PKOR_11575</name>
</gene>
<dbReference type="STRING" id="400092.PKOR_11575"/>
<dbReference type="AlphaFoldDB" id="A0A0E3UXK3"/>
<feature type="transmembrane region" description="Helical" evidence="8">
    <location>
        <begin position="213"/>
        <end position="231"/>
    </location>
</feature>
<feature type="transmembrane region" description="Helical" evidence="8">
    <location>
        <begin position="7"/>
        <end position="24"/>
    </location>
</feature>
<dbReference type="PATRIC" id="fig|400092.3.peg.2517"/>
<dbReference type="PROSITE" id="PS50850">
    <property type="entry name" value="MFS"/>
    <property type="match status" value="1"/>
</dbReference>
<evidence type="ECO:0000256" key="7">
    <source>
        <dbReference type="ARBA" id="ARBA00023136"/>
    </source>
</evidence>
<dbReference type="SUPFAM" id="SSF103473">
    <property type="entry name" value="MFS general substrate transporter"/>
    <property type="match status" value="1"/>
</dbReference>
<keyword evidence="3" id="KW-0813">Transport</keyword>
<dbReference type="PANTHER" id="PTHR23502:SF132">
    <property type="entry name" value="POLYAMINE TRANSPORTER 2-RELATED"/>
    <property type="match status" value="1"/>
</dbReference>
<dbReference type="Pfam" id="PF07690">
    <property type="entry name" value="MFS_1"/>
    <property type="match status" value="1"/>
</dbReference>
<feature type="transmembrane region" description="Helical" evidence="8">
    <location>
        <begin position="251"/>
        <end position="271"/>
    </location>
</feature>
<comment type="similarity">
    <text evidence="2">Belongs to the major facilitator superfamily. Bcr/CmlA family.</text>
</comment>
<organism evidence="10 11">
    <name type="scientific">Pontibacter korlensis</name>
    <dbReference type="NCBI Taxonomy" id="400092"/>
    <lineage>
        <taxon>Bacteria</taxon>
        <taxon>Pseudomonadati</taxon>
        <taxon>Bacteroidota</taxon>
        <taxon>Cytophagia</taxon>
        <taxon>Cytophagales</taxon>
        <taxon>Hymenobacteraceae</taxon>
        <taxon>Pontibacter</taxon>
    </lineage>
</organism>
<evidence type="ECO:0000256" key="1">
    <source>
        <dbReference type="ARBA" id="ARBA00004651"/>
    </source>
</evidence>
<feature type="transmembrane region" description="Helical" evidence="8">
    <location>
        <begin position="308"/>
        <end position="329"/>
    </location>
</feature>
<feature type="transmembrane region" description="Helical" evidence="8">
    <location>
        <begin position="283"/>
        <end position="302"/>
    </location>
</feature>
<dbReference type="OrthoDB" id="9800416at2"/>
<feature type="transmembrane region" description="Helical" evidence="8">
    <location>
        <begin position="369"/>
        <end position="389"/>
    </location>
</feature>
<keyword evidence="5 8" id="KW-0812">Transmembrane</keyword>
<dbReference type="CDD" id="cd17320">
    <property type="entry name" value="MFS_MdfA_MDR_like"/>
    <property type="match status" value="1"/>
</dbReference>
<keyword evidence="7 8" id="KW-0472">Membrane</keyword>
<evidence type="ECO:0000259" key="9">
    <source>
        <dbReference type="PROSITE" id="PS50850"/>
    </source>
</evidence>
<keyword evidence="4" id="KW-1003">Cell membrane</keyword>
<dbReference type="InterPro" id="IPR011701">
    <property type="entry name" value="MFS"/>
</dbReference>
<evidence type="ECO:0000256" key="4">
    <source>
        <dbReference type="ARBA" id="ARBA00022475"/>
    </source>
</evidence>
<feature type="transmembrane region" description="Helical" evidence="8">
    <location>
        <begin position="161"/>
        <end position="183"/>
    </location>
</feature>
<dbReference type="InterPro" id="IPR004812">
    <property type="entry name" value="Efflux_drug-R_Bcr/CmlA"/>
</dbReference>
<dbReference type="GO" id="GO:0005886">
    <property type="term" value="C:plasma membrane"/>
    <property type="evidence" value="ECO:0007669"/>
    <property type="project" value="UniProtKB-SubCell"/>
</dbReference>
<dbReference type="GO" id="GO:0015385">
    <property type="term" value="F:sodium:proton antiporter activity"/>
    <property type="evidence" value="ECO:0007669"/>
    <property type="project" value="TreeGrafter"/>
</dbReference>
<dbReference type="GO" id="GO:0042910">
    <property type="term" value="F:xenobiotic transmembrane transporter activity"/>
    <property type="evidence" value="ECO:0007669"/>
    <property type="project" value="InterPro"/>
</dbReference>
<evidence type="ECO:0000313" key="10">
    <source>
        <dbReference type="EMBL" id="AKD03651.1"/>
    </source>
</evidence>
<evidence type="ECO:0000256" key="5">
    <source>
        <dbReference type="ARBA" id="ARBA00022692"/>
    </source>
</evidence>
<dbReference type="PANTHER" id="PTHR23502">
    <property type="entry name" value="MAJOR FACILITATOR SUPERFAMILY"/>
    <property type="match status" value="1"/>
</dbReference>
<feature type="transmembrane region" description="Helical" evidence="8">
    <location>
        <begin position="100"/>
        <end position="121"/>
    </location>
</feature>
<evidence type="ECO:0000256" key="2">
    <source>
        <dbReference type="ARBA" id="ARBA00006236"/>
    </source>
</evidence>
<evidence type="ECO:0000256" key="8">
    <source>
        <dbReference type="SAM" id="Phobius"/>
    </source>
</evidence>
<dbReference type="GO" id="GO:1990961">
    <property type="term" value="P:xenobiotic detoxification by transmembrane export across the plasma membrane"/>
    <property type="evidence" value="ECO:0007669"/>
    <property type="project" value="InterPro"/>
</dbReference>
<dbReference type="HOGENOM" id="CLU_001265_47_1_10"/>
<feature type="domain" description="Major facilitator superfamily (MFS) profile" evidence="9">
    <location>
        <begin position="9"/>
        <end position="394"/>
    </location>
</feature>
<dbReference type="InterPro" id="IPR036259">
    <property type="entry name" value="MFS_trans_sf"/>
</dbReference>
<protein>
    <submittedName>
        <fullName evidence="10">Multidrug transporter</fullName>
    </submittedName>
</protein>
<feature type="transmembrane region" description="Helical" evidence="8">
    <location>
        <begin position="44"/>
        <end position="63"/>
    </location>
</feature>
<proteinExistence type="inferred from homology"/>
<evidence type="ECO:0000256" key="3">
    <source>
        <dbReference type="ARBA" id="ARBA00022448"/>
    </source>
</evidence>
<feature type="transmembrane region" description="Helical" evidence="8">
    <location>
        <begin position="133"/>
        <end position="155"/>
    </location>
</feature>
<dbReference type="NCBIfam" id="TIGR00710">
    <property type="entry name" value="efflux_Bcr_CflA"/>
    <property type="match status" value="1"/>
</dbReference>
<dbReference type="InterPro" id="IPR020846">
    <property type="entry name" value="MFS_dom"/>
</dbReference>
<sequence>MTRKQYFIIILILGSLATISPFSIDMYLPGFPAIAKDLNTTIAQVQLSLTAYLVGISAGQLLYGPLLDRFGRKKPLYVGLFIYILTSLACAYTESVNSLIIMRFLQAIGGCVGMVAAQALVRDIFPVNKTAQAFSLLTLVIAVSPMVAPTVGGYLTAAFGWHSVFVILAVITALIMLGVYFALPEGQQADASISLKPKPVLTNFFTVLKQEQFLLYMLAGGIATAAPFAYIAGSADVFMNIYHVSEQEYGWIFAFLAFAMIGSTQLNHIILNKFKSESVIDFTLIYQTVVGVLLVVGTYYGWFGKYALIALLFIFLTGQGLLNPNATALSLAPFTKNTGSAAALLGSFRMAMGGLMSAAVSVLHTGTTLPMVSVMAACSVVGLIILLLGKRTIRYRANRRSVEDDTSVLVSTASDMN</sequence>
<reference evidence="10 11" key="1">
    <citation type="journal article" date="2015" name="Sci. Rep.">
        <title>Unraveling adaptation of Pontibacter korlensis to radiation and infertility in desert through complete genome and comparative transcriptomic analysis.</title>
        <authorList>
            <person name="Dai J."/>
            <person name="Dai W."/>
            <person name="Qiu C."/>
            <person name="Yang Z."/>
            <person name="Zhang Y."/>
            <person name="Zhou M."/>
            <person name="Zhang L."/>
            <person name="Fang C."/>
            <person name="Gao Q."/>
            <person name="Yang Q."/>
            <person name="Li X."/>
            <person name="Wang Z."/>
            <person name="Wang Z."/>
            <person name="Jia Z."/>
            <person name="Chen X."/>
        </authorList>
    </citation>
    <scope>NUCLEOTIDE SEQUENCE [LARGE SCALE GENOMIC DNA]</scope>
    <source>
        <strain evidence="10 11">X14-1T</strain>
    </source>
</reference>
<keyword evidence="6 8" id="KW-1133">Transmembrane helix</keyword>
<evidence type="ECO:0000256" key="6">
    <source>
        <dbReference type="ARBA" id="ARBA00022989"/>
    </source>
</evidence>
<feature type="transmembrane region" description="Helical" evidence="8">
    <location>
        <begin position="75"/>
        <end position="94"/>
    </location>
</feature>
<dbReference type="RefSeq" id="WP_046310904.1">
    <property type="nucleotide sequence ID" value="NZ_CBCSCY010000002.1"/>
</dbReference>
<feature type="transmembrane region" description="Helical" evidence="8">
    <location>
        <begin position="341"/>
        <end position="363"/>
    </location>
</feature>
<dbReference type="KEGG" id="pko:PKOR_11575"/>
<dbReference type="Proteomes" id="UP000033109">
    <property type="component" value="Chromosome"/>
</dbReference>
<name>A0A0E3UXK3_9BACT</name>
<comment type="subcellular location">
    <subcellularLocation>
        <location evidence="1">Cell membrane</location>
        <topology evidence="1">Multi-pass membrane protein</topology>
    </subcellularLocation>
</comment>
<dbReference type="Gene3D" id="1.20.1720.10">
    <property type="entry name" value="Multidrug resistance protein D"/>
    <property type="match status" value="1"/>
</dbReference>
<accession>A0A0E3UXK3</accession>
<dbReference type="FunFam" id="1.20.1720.10:FF:000005">
    <property type="entry name" value="Bcr/CflA family efflux transporter"/>
    <property type="match status" value="1"/>
</dbReference>
<evidence type="ECO:0000313" key="11">
    <source>
        <dbReference type="Proteomes" id="UP000033109"/>
    </source>
</evidence>
<keyword evidence="11" id="KW-1185">Reference proteome</keyword>